<evidence type="ECO:0000256" key="2">
    <source>
        <dbReference type="SAM" id="Phobius"/>
    </source>
</evidence>
<feature type="compositionally biased region" description="Polar residues" evidence="1">
    <location>
        <begin position="138"/>
        <end position="158"/>
    </location>
</feature>
<evidence type="ECO:0000313" key="3">
    <source>
        <dbReference type="EMBL" id="CAG5058741.1"/>
    </source>
</evidence>
<keyword evidence="2" id="KW-0812">Transmembrane</keyword>
<gene>
    <name evidence="3" type="ORF">PAPOLLO_LOCUS27684</name>
</gene>
<organism evidence="3 4">
    <name type="scientific">Parnassius apollo</name>
    <name type="common">Apollo butterfly</name>
    <name type="synonym">Papilio apollo</name>
    <dbReference type="NCBI Taxonomy" id="110799"/>
    <lineage>
        <taxon>Eukaryota</taxon>
        <taxon>Metazoa</taxon>
        <taxon>Ecdysozoa</taxon>
        <taxon>Arthropoda</taxon>
        <taxon>Hexapoda</taxon>
        <taxon>Insecta</taxon>
        <taxon>Pterygota</taxon>
        <taxon>Neoptera</taxon>
        <taxon>Endopterygota</taxon>
        <taxon>Lepidoptera</taxon>
        <taxon>Glossata</taxon>
        <taxon>Ditrysia</taxon>
        <taxon>Papilionoidea</taxon>
        <taxon>Papilionidae</taxon>
        <taxon>Parnassiinae</taxon>
        <taxon>Parnassini</taxon>
        <taxon>Parnassius</taxon>
        <taxon>Parnassius</taxon>
    </lineage>
</organism>
<evidence type="ECO:0000256" key="1">
    <source>
        <dbReference type="SAM" id="MobiDB-lite"/>
    </source>
</evidence>
<feature type="non-terminal residue" evidence="3">
    <location>
        <position position="1"/>
    </location>
</feature>
<sequence length="333" mass="37559">MLLRNISNEEPLFEVPGLSTSSILALSIRSYNSKGLSEAFTLACSLLQYPERRTAQVPVKVELTTLLITVLAAVVIITVMATVSAAVCYCKYCNNKEDTNEKAKSPQEESSNMLLTGEKKTDSADSLDKNPDIIPLNTKLSDTCSNKSSNTDNSSVRPLISTTNVDEFEIPNRFNAHYNHTMNSTYQYEHPLRYRIPNIQPSLAPMPNIGTNVYRQPFHNVYEDWLRYKNTLPLDSSHLLPLEQLRPPDEYISPPPPVLSDLCRNPNFQCHLQESHLREMEQRHPSNETNPTLSQNLKMSDLPSVRVHSESNSAYFNKFGVATNTIPRMKGTN</sequence>
<keyword evidence="2" id="KW-0472">Membrane</keyword>
<evidence type="ECO:0000313" key="4">
    <source>
        <dbReference type="Proteomes" id="UP000691718"/>
    </source>
</evidence>
<reference evidence="3" key="1">
    <citation type="submission" date="2021-04" db="EMBL/GenBank/DDBJ databases">
        <authorList>
            <person name="Tunstrom K."/>
        </authorList>
    </citation>
    <scope>NUCLEOTIDE SEQUENCE</scope>
</reference>
<name>A0A8S3YFQ3_PARAO</name>
<dbReference type="AlphaFoldDB" id="A0A8S3YFQ3"/>
<dbReference type="Proteomes" id="UP000691718">
    <property type="component" value="Unassembled WGS sequence"/>
</dbReference>
<feature type="compositionally biased region" description="Basic and acidic residues" evidence="1">
    <location>
        <begin position="117"/>
        <end position="131"/>
    </location>
</feature>
<comment type="caution">
    <text evidence="3">The sequence shown here is derived from an EMBL/GenBank/DDBJ whole genome shotgun (WGS) entry which is preliminary data.</text>
</comment>
<feature type="transmembrane region" description="Helical" evidence="2">
    <location>
        <begin position="63"/>
        <end position="87"/>
    </location>
</feature>
<accession>A0A8S3YFQ3</accession>
<dbReference type="EMBL" id="CAJQZP010001685">
    <property type="protein sequence ID" value="CAG5058741.1"/>
    <property type="molecule type" value="Genomic_DNA"/>
</dbReference>
<keyword evidence="2" id="KW-1133">Transmembrane helix</keyword>
<keyword evidence="4" id="KW-1185">Reference proteome</keyword>
<dbReference type="OrthoDB" id="6912233at2759"/>
<feature type="compositionally biased region" description="Basic and acidic residues" evidence="1">
    <location>
        <begin position="98"/>
        <end position="107"/>
    </location>
</feature>
<protein>
    <submittedName>
        <fullName evidence="3">(apollo) hypothetical protein</fullName>
    </submittedName>
</protein>
<proteinExistence type="predicted"/>
<feature type="region of interest" description="Disordered" evidence="1">
    <location>
        <begin position="98"/>
        <end position="158"/>
    </location>
</feature>